<feature type="region of interest" description="Disordered" evidence="1">
    <location>
        <begin position="1"/>
        <end position="97"/>
    </location>
</feature>
<dbReference type="Proteomes" id="UP000031057">
    <property type="component" value="Unassembled WGS sequence"/>
</dbReference>
<feature type="compositionally biased region" description="Low complexity" evidence="1">
    <location>
        <begin position="59"/>
        <end position="85"/>
    </location>
</feature>
<dbReference type="EMBL" id="JTDI01000003">
    <property type="protein sequence ID" value="KHK90893.1"/>
    <property type="molecule type" value="Genomic_DNA"/>
</dbReference>
<accession>A0A0B1ZNM1</accession>
<feature type="compositionally biased region" description="Basic residues" evidence="1">
    <location>
        <begin position="86"/>
        <end position="97"/>
    </location>
</feature>
<evidence type="ECO:0000313" key="2">
    <source>
        <dbReference type="EMBL" id="KHK90893.1"/>
    </source>
</evidence>
<sequence>MTDKDQRIRERAHALWEQEGRPHGRHDAHWDQARQEIEGNEAKPAAKRPAAPKAKKSATKAPASPPATKKPAAGKKTATAAPKAAKTTKPRTKKPEG</sequence>
<dbReference type="RefSeq" id="WP_039284939.1">
    <property type="nucleotide sequence ID" value="NZ_JTDI01000003.1"/>
</dbReference>
<protein>
    <recommendedName>
        <fullName evidence="4">DUF2934 domain-containing protein</fullName>
    </recommendedName>
</protein>
<dbReference type="STRING" id="1348853.LK12_08000"/>
<name>A0A0B1ZNM1_9SPHN</name>
<proteinExistence type="predicted"/>
<feature type="compositionally biased region" description="Basic and acidic residues" evidence="1">
    <location>
        <begin position="1"/>
        <end position="41"/>
    </location>
</feature>
<reference evidence="2 3" key="1">
    <citation type="submission" date="2014-10" db="EMBL/GenBank/DDBJ databases">
        <title>Genome sequence of Novosphingobium malaysiense MUSC 273(T).</title>
        <authorList>
            <person name="Lee L.-H."/>
        </authorList>
    </citation>
    <scope>NUCLEOTIDE SEQUENCE [LARGE SCALE GENOMIC DNA]</scope>
    <source>
        <strain evidence="2 3">MUSC 273</strain>
    </source>
</reference>
<gene>
    <name evidence="2" type="ORF">LK12_08000</name>
</gene>
<dbReference type="Pfam" id="PF11154">
    <property type="entry name" value="DUF2934"/>
    <property type="match status" value="1"/>
</dbReference>
<evidence type="ECO:0000256" key="1">
    <source>
        <dbReference type="SAM" id="MobiDB-lite"/>
    </source>
</evidence>
<dbReference type="InterPro" id="IPR021327">
    <property type="entry name" value="DUF2934"/>
</dbReference>
<dbReference type="OrthoDB" id="9811127at2"/>
<evidence type="ECO:0008006" key="4">
    <source>
        <dbReference type="Google" id="ProtNLM"/>
    </source>
</evidence>
<dbReference type="AlphaFoldDB" id="A0A0B1ZNM1"/>
<evidence type="ECO:0000313" key="3">
    <source>
        <dbReference type="Proteomes" id="UP000031057"/>
    </source>
</evidence>
<organism evidence="2 3">
    <name type="scientific">Novosphingobium malaysiense</name>
    <dbReference type="NCBI Taxonomy" id="1348853"/>
    <lineage>
        <taxon>Bacteria</taxon>
        <taxon>Pseudomonadati</taxon>
        <taxon>Pseudomonadota</taxon>
        <taxon>Alphaproteobacteria</taxon>
        <taxon>Sphingomonadales</taxon>
        <taxon>Sphingomonadaceae</taxon>
        <taxon>Novosphingobium</taxon>
    </lineage>
</organism>
<keyword evidence="3" id="KW-1185">Reference proteome</keyword>
<comment type="caution">
    <text evidence="2">The sequence shown here is derived from an EMBL/GenBank/DDBJ whole genome shotgun (WGS) entry which is preliminary data.</text>
</comment>